<reference evidence="4" key="1">
    <citation type="submission" date="2018-03" db="EMBL/GenBank/DDBJ databases">
        <title>Genomic analysis of the strain SH-1 isolated from shrimp intestine.</title>
        <authorList>
            <person name="Kim Y.-S."/>
            <person name="Kim S.-E."/>
            <person name="Kim K.-H."/>
        </authorList>
    </citation>
    <scope>NUCLEOTIDE SEQUENCE [LARGE SCALE GENOMIC DNA]</scope>
    <source>
        <strain evidence="4">SH-1</strain>
    </source>
</reference>
<keyword evidence="1" id="KW-1133">Transmembrane helix</keyword>
<organism evidence="3 4">
    <name type="scientific">Pukyongiella litopenaei</name>
    <dbReference type="NCBI Taxonomy" id="2605946"/>
    <lineage>
        <taxon>Bacteria</taxon>
        <taxon>Pseudomonadati</taxon>
        <taxon>Pseudomonadota</taxon>
        <taxon>Alphaproteobacteria</taxon>
        <taxon>Rhodobacterales</taxon>
        <taxon>Paracoccaceae</taxon>
        <taxon>Pukyongiella</taxon>
    </lineage>
</organism>
<name>A0A2S0MMC9_9RHOB</name>
<sequence length="306" mass="34341">MSDFAPSPELTLPRGPEWGTFALMTGCYAGWGAAVFGLAAVSVWLAIAAAAVLGALHSSLTHEALHGHPFRTRWLNEALMALPLTLFIPYGRFRDLHLAHHRDESLTDPYDDPESNYMDPAVWSRLPAWLQGILRCNNTLAGRVLLGPLIGQVLFMAGDWRALRAGDRAVRRAWLLHIPGMAAVLALVALSPMPVWASILAAYLALGIVKIRTFLEHRAHEAAPARTVIVEDRGPLAFLFLNNNLHVVHHTHPGVPWHRLPALYRAHRAAYLARNRGYAYRSYAEVFRHHLWRAKDPVPHPLWRRR</sequence>
<feature type="domain" description="Fatty acid desaturase" evidence="2">
    <location>
        <begin position="43"/>
        <end position="280"/>
    </location>
</feature>
<accession>A0A2S0MMC9</accession>
<dbReference type="Proteomes" id="UP000237655">
    <property type="component" value="Chromosome"/>
</dbReference>
<dbReference type="EMBL" id="CP027665">
    <property type="protein sequence ID" value="AVO37026.1"/>
    <property type="molecule type" value="Genomic_DNA"/>
</dbReference>
<proteinExistence type="predicted"/>
<dbReference type="Pfam" id="PF00487">
    <property type="entry name" value="FA_desaturase"/>
    <property type="match status" value="1"/>
</dbReference>
<keyword evidence="1" id="KW-0812">Transmembrane</keyword>
<dbReference type="GO" id="GO:0006629">
    <property type="term" value="P:lipid metabolic process"/>
    <property type="evidence" value="ECO:0007669"/>
    <property type="project" value="InterPro"/>
</dbReference>
<protein>
    <submittedName>
        <fullName evidence="3">Fatty acid desaturase</fullName>
    </submittedName>
</protein>
<dbReference type="RefSeq" id="WP_106471340.1">
    <property type="nucleotide sequence ID" value="NZ_CP027665.1"/>
</dbReference>
<dbReference type="KEGG" id="thas:C6Y53_04450"/>
<feature type="transmembrane region" description="Helical" evidence="1">
    <location>
        <begin position="172"/>
        <end position="190"/>
    </location>
</feature>
<dbReference type="AlphaFoldDB" id="A0A2S0MMC9"/>
<keyword evidence="1" id="KW-0472">Membrane</keyword>
<evidence type="ECO:0000313" key="3">
    <source>
        <dbReference type="EMBL" id="AVO37026.1"/>
    </source>
</evidence>
<keyword evidence="4" id="KW-1185">Reference proteome</keyword>
<feature type="transmembrane region" description="Helical" evidence="1">
    <location>
        <begin position="28"/>
        <end position="53"/>
    </location>
</feature>
<evidence type="ECO:0000259" key="2">
    <source>
        <dbReference type="Pfam" id="PF00487"/>
    </source>
</evidence>
<gene>
    <name evidence="3" type="ORF">C6Y53_04450</name>
</gene>
<evidence type="ECO:0000256" key="1">
    <source>
        <dbReference type="SAM" id="Phobius"/>
    </source>
</evidence>
<evidence type="ECO:0000313" key="4">
    <source>
        <dbReference type="Proteomes" id="UP000237655"/>
    </source>
</evidence>
<dbReference type="InterPro" id="IPR005804">
    <property type="entry name" value="FA_desaturase_dom"/>
</dbReference>
<dbReference type="CDD" id="cd03509">
    <property type="entry name" value="DesA_FADS-like"/>
    <property type="match status" value="1"/>
</dbReference>